<gene>
    <name evidence="3" type="ORF">PSTEL_24510</name>
</gene>
<keyword evidence="4" id="KW-1185">Reference proteome</keyword>
<organism evidence="3 4">
    <name type="scientific">Paenibacillus stellifer</name>
    <dbReference type="NCBI Taxonomy" id="169760"/>
    <lineage>
        <taxon>Bacteria</taxon>
        <taxon>Bacillati</taxon>
        <taxon>Bacillota</taxon>
        <taxon>Bacilli</taxon>
        <taxon>Bacillales</taxon>
        <taxon>Paenibacillaceae</taxon>
        <taxon>Paenibacillus</taxon>
    </lineage>
</organism>
<dbReference type="PANTHER" id="PTHR43000">
    <property type="entry name" value="DTDP-D-GLUCOSE 4,6-DEHYDRATASE-RELATED"/>
    <property type="match status" value="1"/>
</dbReference>
<name>A0A089M2T5_9BACL</name>
<evidence type="ECO:0000256" key="1">
    <source>
        <dbReference type="ARBA" id="ARBA00007637"/>
    </source>
</evidence>
<sequence length="274" mass="30587">MRSMHTDYLSESIKFVELDVNDIESVKHFIIPGDFVLCATGSINATNPFNDISRDITDYYLPYINLLNECASKNIGKFIFLSSAGTVYGNASNFAKEDDRLNPLNIYGVQKAFFEQLIQIKHNESKQLPHVILRVSNPYGGIQNPLKNQGIIPVLINKALNGEKFEFWGDINATRDFIYIDDFLKATYLASKCAINEVINVASGTCSTIGEVIDVVQHRVDCKIDIVYKTSANTVVKNNLIDNSKLKSITGFSPSITLEDGIQQIVGKMLYAKE</sequence>
<evidence type="ECO:0000313" key="4">
    <source>
        <dbReference type="Proteomes" id="UP000029507"/>
    </source>
</evidence>
<dbReference type="Proteomes" id="UP000029507">
    <property type="component" value="Chromosome"/>
</dbReference>
<dbReference type="Gene3D" id="3.40.50.720">
    <property type="entry name" value="NAD(P)-binding Rossmann-like Domain"/>
    <property type="match status" value="1"/>
</dbReference>
<comment type="similarity">
    <text evidence="1">Belongs to the NAD(P)-dependent epimerase/dehydratase family.</text>
</comment>
<dbReference type="HOGENOM" id="CLU_007383_1_7_9"/>
<evidence type="ECO:0000259" key="2">
    <source>
        <dbReference type="Pfam" id="PF01370"/>
    </source>
</evidence>
<dbReference type="SUPFAM" id="SSF51735">
    <property type="entry name" value="NAD(P)-binding Rossmann-fold domains"/>
    <property type="match status" value="1"/>
</dbReference>
<feature type="domain" description="NAD-dependent epimerase/dehydratase" evidence="2">
    <location>
        <begin position="11"/>
        <end position="202"/>
    </location>
</feature>
<dbReference type="Pfam" id="PF01370">
    <property type="entry name" value="Epimerase"/>
    <property type="match status" value="1"/>
</dbReference>
<dbReference type="AlphaFoldDB" id="A0A089M2T5"/>
<reference evidence="3 4" key="1">
    <citation type="submission" date="2014-08" db="EMBL/GenBank/DDBJ databases">
        <title>Comparative genomics of the Paenibacillus odorifer group.</title>
        <authorList>
            <person name="den Bakker H.C."/>
            <person name="Tsai Y.-C."/>
            <person name="Martin N."/>
            <person name="Korlach J."/>
            <person name="Wiedmann M."/>
        </authorList>
    </citation>
    <scope>NUCLEOTIDE SEQUENCE [LARGE SCALE GENOMIC DNA]</scope>
    <source>
        <strain evidence="3 4">DSM 14472</strain>
    </source>
</reference>
<dbReference type="InterPro" id="IPR036291">
    <property type="entry name" value="NAD(P)-bd_dom_sf"/>
</dbReference>
<evidence type="ECO:0000313" key="3">
    <source>
        <dbReference type="EMBL" id="AIQ65798.1"/>
    </source>
</evidence>
<protein>
    <recommendedName>
        <fullName evidence="2">NAD-dependent epimerase/dehydratase domain-containing protein</fullName>
    </recommendedName>
</protein>
<proteinExistence type="inferred from homology"/>
<accession>A0A089M2T5</accession>
<dbReference type="STRING" id="169760.PSTEL_24510"/>
<dbReference type="Gene3D" id="3.90.25.10">
    <property type="entry name" value="UDP-galactose 4-epimerase, domain 1"/>
    <property type="match status" value="1"/>
</dbReference>
<dbReference type="EMBL" id="CP009286">
    <property type="protein sequence ID" value="AIQ65798.1"/>
    <property type="molecule type" value="Genomic_DNA"/>
</dbReference>
<dbReference type="KEGG" id="pste:PSTEL_24510"/>
<dbReference type="InterPro" id="IPR001509">
    <property type="entry name" value="Epimerase_deHydtase"/>
</dbReference>